<comment type="caution">
    <text evidence="1">The sequence shown here is derived from an EMBL/GenBank/DDBJ whole genome shotgun (WGS) entry which is preliminary data.</text>
</comment>
<sequence>MQQHVYDDNKGVIFLADGREVRFDSTLYSSAELAHSEAERWAKLTGVIGQDDDVIMFVH</sequence>
<evidence type="ECO:0000313" key="2">
    <source>
        <dbReference type="Proteomes" id="UP000886934"/>
    </source>
</evidence>
<gene>
    <name evidence="1" type="ORF">KAM351_33180</name>
</gene>
<dbReference type="AlphaFoldDB" id="A0AA37CZI0"/>
<accession>A0AA37CZI0</accession>
<evidence type="ECO:0000313" key="1">
    <source>
        <dbReference type="EMBL" id="GJA64707.1"/>
    </source>
</evidence>
<protein>
    <submittedName>
        <fullName evidence="1">Uncharacterized protein</fullName>
    </submittedName>
</protein>
<organism evidence="1 2">
    <name type="scientific">Aeromonas caviae</name>
    <name type="common">Aeromonas punctata</name>
    <dbReference type="NCBI Taxonomy" id="648"/>
    <lineage>
        <taxon>Bacteria</taxon>
        <taxon>Pseudomonadati</taxon>
        <taxon>Pseudomonadota</taxon>
        <taxon>Gammaproteobacteria</taxon>
        <taxon>Aeromonadales</taxon>
        <taxon>Aeromonadaceae</taxon>
        <taxon>Aeromonas</taxon>
    </lineage>
</organism>
<proteinExistence type="predicted"/>
<name>A0AA37CZI0_AERCA</name>
<reference evidence="1" key="1">
    <citation type="submission" date="2021-07" db="EMBL/GenBank/DDBJ databases">
        <title>Draft genome sequence of carbapenem-resistant Aeromonas spp. in Japan.</title>
        <authorList>
            <person name="Maehana S."/>
            <person name="Suzuki M."/>
            <person name="Kitasato H."/>
        </authorList>
    </citation>
    <scope>NUCLEOTIDE SEQUENCE</scope>
    <source>
        <strain evidence="1">KAM351</strain>
    </source>
</reference>
<dbReference type="EMBL" id="BPNN01000058">
    <property type="protein sequence ID" value="GJA64707.1"/>
    <property type="molecule type" value="Genomic_DNA"/>
</dbReference>
<dbReference type="RefSeq" id="WP_073545162.1">
    <property type="nucleotide sequence ID" value="NZ_AP024941.1"/>
</dbReference>
<dbReference type="Proteomes" id="UP000886934">
    <property type="component" value="Unassembled WGS sequence"/>
</dbReference>